<dbReference type="PANTHER" id="PTHR24023">
    <property type="entry name" value="COLLAGEN ALPHA"/>
    <property type="match status" value="1"/>
</dbReference>
<dbReference type="RefSeq" id="WP_213518563.1">
    <property type="nucleotide sequence ID" value="NZ_BOSE01000008.1"/>
</dbReference>
<feature type="compositionally biased region" description="Polar residues" evidence="1">
    <location>
        <begin position="1"/>
        <end position="14"/>
    </location>
</feature>
<evidence type="ECO:0000313" key="3">
    <source>
        <dbReference type="Proteomes" id="UP000683139"/>
    </source>
</evidence>
<reference evidence="2" key="1">
    <citation type="submission" date="2021-03" db="EMBL/GenBank/DDBJ databases">
        <title>Antimicrobial resistance genes in bacteria isolated from Japanese honey, and their potential for conferring macrolide and lincosamide resistance in the American foulbrood pathogen Paenibacillus larvae.</title>
        <authorList>
            <person name="Okamoto M."/>
            <person name="Kumagai M."/>
            <person name="Kanamori H."/>
            <person name="Takamatsu D."/>
        </authorList>
    </citation>
    <scope>NUCLEOTIDE SEQUENCE</scope>
    <source>
        <strain evidence="2">J40TS1</strain>
    </source>
</reference>
<dbReference type="PANTHER" id="PTHR24023:SF1095">
    <property type="entry name" value="EGF-LIKE DOMAIN-CONTAINING PROTEIN"/>
    <property type="match status" value="1"/>
</dbReference>
<organism evidence="2 3">
    <name type="scientific">Paenibacillus montaniterrae</name>
    <dbReference type="NCBI Taxonomy" id="429341"/>
    <lineage>
        <taxon>Bacteria</taxon>
        <taxon>Bacillati</taxon>
        <taxon>Bacillota</taxon>
        <taxon>Bacilli</taxon>
        <taxon>Bacillales</taxon>
        <taxon>Paenibacillaceae</taxon>
        <taxon>Paenibacillus</taxon>
    </lineage>
</organism>
<dbReference type="InterPro" id="IPR050149">
    <property type="entry name" value="Collagen_superfamily"/>
</dbReference>
<dbReference type="EMBL" id="BOSE01000008">
    <property type="protein sequence ID" value="GIP18301.1"/>
    <property type="molecule type" value="Genomic_DNA"/>
</dbReference>
<evidence type="ECO:0000256" key="1">
    <source>
        <dbReference type="SAM" id="MobiDB-lite"/>
    </source>
</evidence>
<dbReference type="GO" id="GO:0031012">
    <property type="term" value="C:extracellular matrix"/>
    <property type="evidence" value="ECO:0007669"/>
    <property type="project" value="TreeGrafter"/>
</dbReference>
<protein>
    <recommendedName>
        <fullName evidence="4">Collagen-like protein</fullName>
    </recommendedName>
</protein>
<dbReference type="Proteomes" id="UP000683139">
    <property type="component" value="Unassembled WGS sequence"/>
</dbReference>
<comment type="caution">
    <text evidence="2">The sequence shown here is derived from an EMBL/GenBank/DDBJ whole genome shotgun (WGS) entry which is preliminary data.</text>
</comment>
<keyword evidence="3" id="KW-1185">Reference proteome</keyword>
<proteinExistence type="predicted"/>
<evidence type="ECO:0000313" key="2">
    <source>
        <dbReference type="EMBL" id="GIP18301.1"/>
    </source>
</evidence>
<feature type="region of interest" description="Disordered" evidence="1">
    <location>
        <begin position="1"/>
        <end position="98"/>
    </location>
</feature>
<evidence type="ECO:0008006" key="4">
    <source>
        <dbReference type="Google" id="ProtNLM"/>
    </source>
</evidence>
<feature type="compositionally biased region" description="Low complexity" evidence="1">
    <location>
        <begin position="68"/>
        <end position="81"/>
    </location>
</feature>
<name>A0A919YTS2_9BACL</name>
<dbReference type="GO" id="GO:0005615">
    <property type="term" value="C:extracellular space"/>
    <property type="evidence" value="ECO:0007669"/>
    <property type="project" value="TreeGrafter"/>
</dbReference>
<gene>
    <name evidence="2" type="ORF">J40TS1_39430</name>
</gene>
<accession>A0A919YTS2</accession>
<dbReference type="GO" id="GO:0030198">
    <property type="term" value="P:extracellular matrix organization"/>
    <property type="evidence" value="ECO:0007669"/>
    <property type="project" value="TreeGrafter"/>
</dbReference>
<dbReference type="GO" id="GO:0030020">
    <property type="term" value="F:extracellular matrix structural constituent conferring tensile strength"/>
    <property type="evidence" value="ECO:0007669"/>
    <property type="project" value="TreeGrafter"/>
</dbReference>
<sequence length="235" mass="23171">MANENENLQAQQDVGPTGPTGPTGPRGLAGQNGFNGATGPTGPSGAGPTGPTGTPGPTGPTGIGVTGPTGTPGQKGDTGPQGNPGQAGPTGPAGLSPGFAQYTTYTGIGVPNLETPVNGFTLDKQAGNLISVDGTGTTFQLAPNHMYLVNFQVFFSATQSTGVFAYLSTSESGDNFQAFYPGGTGSSLVNPSTLMLSGSAIVDGGLYLQFTVGSGLASIGSFVYPTASINFVAIT</sequence>
<dbReference type="AlphaFoldDB" id="A0A919YTS2"/>